<name>A0A8J3K468_9ACTN</name>
<dbReference type="AlphaFoldDB" id="A0A8J3K468"/>
<reference evidence="1 2" key="1">
    <citation type="submission" date="2021-01" db="EMBL/GenBank/DDBJ databases">
        <title>Whole genome shotgun sequence of Catellatospora chokoriensis NBRC 107358.</title>
        <authorList>
            <person name="Komaki H."/>
            <person name="Tamura T."/>
        </authorList>
    </citation>
    <scope>NUCLEOTIDE SEQUENCE [LARGE SCALE GENOMIC DNA]</scope>
    <source>
        <strain evidence="1 2">NBRC 107358</strain>
    </source>
</reference>
<protein>
    <submittedName>
        <fullName evidence="1">Uncharacterized protein</fullName>
    </submittedName>
</protein>
<gene>
    <name evidence="1" type="ORF">Cch02nite_34470</name>
</gene>
<proteinExistence type="predicted"/>
<comment type="caution">
    <text evidence="1">The sequence shown here is derived from an EMBL/GenBank/DDBJ whole genome shotgun (WGS) entry which is preliminary data.</text>
</comment>
<accession>A0A8J3K468</accession>
<keyword evidence="2" id="KW-1185">Reference proteome</keyword>
<dbReference type="Proteomes" id="UP000619293">
    <property type="component" value="Unassembled WGS sequence"/>
</dbReference>
<evidence type="ECO:0000313" key="1">
    <source>
        <dbReference type="EMBL" id="GIF90003.1"/>
    </source>
</evidence>
<organism evidence="1 2">
    <name type="scientific">Catellatospora chokoriensis</name>
    <dbReference type="NCBI Taxonomy" id="310353"/>
    <lineage>
        <taxon>Bacteria</taxon>
        <taxon>Bacillati</taxon>
        <taxon>Actinomycetota</taxon>
        <taxon>Actinomycetes</taxon>
        <taxon>Micromonosporales</taxon>
        <taxon>Micromonosporaceae</taxon>
        <taxon>Catellatospora</taxon>
    </lineage>
</organism>
<evidence type="ECO:0000313" key="2">
    <source>
        <dbReference type="Proteomes" id="UP000619293"/>
    </source>
</evidence>
<sequence length="280" mass="28321">MALASLVLLAAGCGRPTDAADGEGGGYSFPGGDTVALRVDHVGGFVPATVNLTRLPAVSVYADGRVITQGPTTMEYPGRALPNIQLRRISSGDVQTLVGKALEAGVGQPTDLGTPGVTDLPNTRIVVTTADGVKKTEAYALLDDMTNAGLTPAQEQARRKLLDLIKALTDLDTSLGTGKVGPVEQYTPTKVAAVAAAWQDPGAGVDAGPAVAWPGPALPGASLGEGLSLGCVVADKEASAVLAAAAKATAITKWTSGGKDWTVTLRPLLPDETGCESLGK</sequence>
<dbReference type="EMBL" id="BONG01000019">
    <property type="protein sequence ID" value="GIF90003.1"/>
    <property type="molecule type" value="Genomic_DNA"/>
</dbReference>